<keyword evidence="2" id="KW-0964">Secreted</keyword>
<accession>A0A1I3BM42</accession>
<feature type="domain" description="Filamentous haemagglutinin FhaB/tRNA nuclease CdiA-like TPS" evidence="5">
    <location>
        <begin position="45"/>
        <end position="157"/>
    </location>
</feature>
<protein>
    <submittedName>
        <fullName evidence="6">Filamentous hemagglutinin family N-terminal domain-containing protein</fullName>
    </submittedName>
</protein>
<dbReference type="NCBIfam" id="TIGR01901">
    <property type="entry name" value="adhes_NPXG"/>
    <property type="match status" value="1"/>
</dbReference>
<evidence type="ECO:0000313" key="6">
    <source>
        <dbReference type="EMBL" id="SFH63347.1"/>
    </source>
</evidence>
<dbReference type="InterPro" id="IPR008638">
    <property type="entry name" value="FhaB/CdiA-like_TPS"/>
</dbReference>
<keyword evidence="3" id="KW-0732">Signal</keyword>
<dbReference type="PANTHER" id="PTHR12338">
    <property type="entry name" value="AUTOTRANSPORTER"/>
    <property type="match status" value="1"/>
</dbReference>
<dbReference type="Gene3D" id="2.160.20.10">
    <property type="entry name" value="Single-stranded right-handed beta-helix, Pectin lyase-like"/>
    <property type="match status" value="1"/>
</dbReference>
<dbReference type="Proteomes" id="UP000183639">
    <property type="component" value="Unassembled WGS sequence"/>
</dbReference>
<dbReference type="SUPFAM" id="SSF51126">
    <property type="entry name" value="Pectin lyase-like"/>
    <property type="match status" value="1"/>
</dbReference>
<evidence type="ECO:0000256" key="3">
    <source>
        <dbReference type="ARBA" id="ARBA00022729"/>
    </source>
</evidence>
<dbReference type="InterPro" id="IPR050909">
    <property type="entry name" value="Bact_Autotransporter_VF"/>
</dbReference>
<evidence type="ECO:0000256" key="1">
    <source>
        <dbReference type="ARBA" id="ARBA00004613"/>
    </source>
</evidence>
<feature type="compositionally biased region" description="Pro residues" evidence="4">
    <location>
        <begin position="3075"/>
        <end position="3088"/>
    </location>
</feature>
<proteinExistence type="predicted"/>
<name>A0A1I3BM42_SELRU</name>
<feature type="non-terminal residue" evidence="6">
    <location>
        <position position="3088"/>
    </location>
</feature>
<evidence type="ECO:0000256" key="2">
    <source>
        <dbReference type="ARBA" id="ARBA00022525"/>
    </source>
</evidence>
<reference evidence="6 7" key="1">
    <citation type="submission" date="2016-10" db="EMBL/GenBank/DDBJ databases">
        <authorList>
            <person name="de Groot N.N."/>
        </authorList>
    </citation>
    <scope>NUCLEOTIDE SEQUENCE [LARGE SCALE GENOMIC DNA]</scope>
    <source>
        <strain evidence="6 7">Z108</strain>
    </source>
</reference>
<feature type="region of interest" description="Disordered" evidence="4">
    <location>
        <begin position="3033"/>
        <end position="3088"/>
    </location>
</feature>
<evidence type="ECO:0000259" key="5">
    <source>
        <dbReference type="SMART" id="SM00912"/>
    </source>
</evidence>
<gene>
    <name evidence="6" type="ORF">SAMN04487861_10180</name>
</gene>
<dbReference type="EMBL" id="FOQK01000001">
    <property type="protein sequence ID" value="SFH63347.1"/>
    <property type="molecule type" value="Genomic_DNA"/>
</dbReference>
<evidence type="ECO:0000256" key="4">
    <source>
        <dbReference type="SAM" id="MobiDB-lite"/>
    </source>
</evidence>
<dbReference type="GO" id="GO:0005576">
    <property type="term" value="C:extracellular region"/>
    <property type="evidence" value="ECO:0007669"/>
    <property type="project" value="UniProtKB-SubCell"/>
</dbReference>
<organism evidence="6 7">
    <name type="scientific">Selenomonas ruminantium</name>
    <dbReference type="NCBI Taxonomy" id="971"/>
    <lineage>
        <taxon>Bacteria</taxon>
        <taxon>Bacillati</taxon>
        <taxon>Bacillota</taxon>
        <taxon>Negativicutes</taxon>
        <taxon>Selenomonadales</taxon>
        <taxon>Selenomonadaceae</taxon>
        <taxon>Selenomonas</taxon>
    </lineage>
</organism>
<dbReference type="SMART" id="SM00912">
    <property type="entry name" value="Haemagg_act"/>
    <property type="match status" value="1"/>
</dbReference>
<feature type="compositionally biased region" description="Pro residues" evidence="4">
    <location>
        <begin position="3056"/>
        <end position="3067"/>
    </location>
</feature>
<dbReference type="InterPro" id="IPR041286">
    <property type="entry name" value="MBG_2"/>
</dbReference>
<dbReference type="RefSeq" id="WP_075441412.1">
    <property type="nucleotide sequence ID" value="NZ_FOQK01000001.1"/>
</dbReference>
<dbReference type="InterPro" id="IPR011050">
    <property type="entry name" value="Pectin_lyase_fold/virulence"/>
</dbReference>
<dbReference type="Pfam" id="PF05860">
    <property type="entry name" value="TPS"/>
    <property type="match status" value="1"/>
</dbReference>
<evidence type="ECO:0000313" key="7">
    <source>
        <dbReference type="Proteomes" id="UP000183639"/>
    </source>
</evidence>
<sequence>MRITRKRRRAAERRLKQKHLLTQGLRRGAGVVAAGAMMISGSQHGWALPQGGQVAAGAAEIAQKNAEMAIRQQSQNAIINWQSFNIGANERVNIFQPNSQAALLNRVMDGNVTQIMGALQANGRVFIVNPAGILFAPGAQVNVGSLVASTLQISNADFMAGQYAFVSQKDGGKIINKGELIAKNQGLVALLGQQAENDGIIVAKKGTAALAAGEAISLDFDGDGKVAVVPSKNAVEHVVTNKGLVEADGGLVFMSAAAGEELTDSVVNQEGIVRAQSLAGKRGEVAVTAATVNVKAGSVIDASGDDGGKVEIGGGWQGSGELAHAKQVTVEAGAAIKADATAANGNGGEVAVWSDGRTDFHGSIFAKGKGTGDGGRVETSGHELSVTGHVEAASEQGANGQWLLDPYNVTITDSGTGDAVDGNSYTAAKSDSKIANTVVNAALQANTDVKISTGTAAGGDNGDITINGSIQSSGKNATLSLEAARDIIINKDITGEQLNLDFKSNSGNGGTFMGGKIKQAADSTITTNGGSVYFHGGNTDDMARATVTGESGIQLAGTITTAGGNITLHGATNEKNADGVQITGKVYAGAGKLAILAHNEKGGNGLAYDGELSAKDMQLTMDAAKGTGKITSTADADGNKGTLSIQTETKNAAISLGSGVGLNITNALLGGGFATTQIGAADNAGTIQVGSAVSTTGDLTLYGGSIAVGAALTSDKNISLKASDKITGTAAGKVTAEVLDVETKGDVQLSTDVAILKGKANSFDITNTSTSSMKPMTLGAEDMKLTAAKDISIKSSGILTSVAGAISSAAGDIALQADSFALTDDSIQGKGKLTIDTLTAGKSFGVGGAAGDVELAGVGFAAAGFSAIQFGSQDTGAIRIGTLNVKDAVSFTSGSSITVAGQLSSNGKDMAFTAEGADGFQLENGSVLEAGAADIAIQADKLTLAGAFSAQNTGTLSFSCRSTDAYTIGGNDAASYITDESLQKIGDTFKNVVIGTESGGAVTLADITKPPAYLTVKSGSTATVTGTVKANSLVLAAKEGIQEAGGSIKAESLLLQGGKADLTGAGNEIQNLAADVSGALAVNSSADMTIGQVEDRNAEKVVKKEGITTKGGSVKITMDADKKLTMGTIDAGSANITISADSIAKGTSTGKVTTSGKVQLYTTTANKMIAIDTEEYEGAMNIDSDSFAKGAFSNSYGELIIGRRTDEQDGSSQQGKVIIKHTNFSSKTTVRTENQVEFADSNIVGGDLTVHATGLQLDKDSTTDIKNHNLNLNLTDSLDLGEGVINGSGKLNITTPEGKNIYLGGTDFAMPAAEDNGYKIGYGTVNSNLTGFSDFGITTKENVYLYAGGIDKSVKIAGAKGIHVVEDVTLGSADPAAATELTLNSAAGTIDVAAGKTLTINGANTVVNAAAKEVKLAAGAKIEAKAEMAGAAAGKGGVTLTADALELGTNAKIDGGAGSFTLQTDKLTVDRADSVTNIEGKGKLTLATKSAAAKMFVENELTTAENGLHVTAADINGGVFGAGFTELSLGNEKGTGTLTIDSVAFKNSLTLQNGSSGAIVFQGKNSVAAGQAVTLKAGSIRNADGGSFEAQSGPAGASQLNIYTNDLSKLTGTAGNTIRGTGTLGLSTYDGTTAIHITKDAQAGGLNLYDALLNGTGAFADTFSAFAIGNDTQQSITVSGGTLAKPTTLTTSAEGKITGSGLQAASVAFVGGDVELTGDNTIGTVAANVRSLSLEETAGKQLTAGEVNGVKGIAATSGDIELTTDQFDIAGDAKLSGKGKLTIAQKTEGVALNIGDNAIKDHGAGALNIKSEWFAGHDKNPAIQDGFRHIYLGGGYGDAHIDSSTDLHFLDPTTVRSGFETAVTKARTTTISGKTHIHLAGTDGIEFMAQKFKMNGTSTIETESGDISITADEVELASDSSTGTIMTGTQGTVKGGQLNIKTLDENRSIKVGTFNGQVAADALYLDSSYFDASSTTRIFAKGFDAINIGRGDGQGSYEQSGSIAFEDTVNVIQGYKNSNAAVKISGKMSFGEKDYNIRSQNVVLSGADIETTTGNVNITTNSLTNDTSQGRNSIKTTQGGKLTLDTFDKDREIHIGKTGTSGLDIDKEWFDTDTTTETSIFHGFNEINFGGEDHTGNISVNGFEVPKADGTKPSVVNIKTQGNVAQQENGGGLVADKVTIAAGGNVDLTNSENHIQEIGDVTGKKIDIKNNTSTSSKTTETTTITGHIQGETITVQTDGSIKIDSSGSLESTSGGVTIDAGKGHFINENTNPGSQVIKTPDSQRWIIHTDSPEGDNPGTLVPDGIRYNTKDNSEVKNPESKDYGWDKDVIAYTKPLVVNVTSERVYGDGNANFITGDAFKAENADKEHKGTATEQAKYAKLLEDLRNNPDKSYKWDDKLTPATAVNTAGGPAAGAIYGNAKEGGIAGKNRQIEYVGDNNLNATVNIDFKITPRTVTVTAANDTKTYDGKAYTSNENGNGQVTYENIYTEDKNAEGGFKEGIITGGSIRYGTAQSGKPSAEGAKDAGSYAIGIQDSDLTSNGNYVFVYQDGTLTIDKRKLAVSAGDVQKVYGTDDPSSVAGTVTGGSLADGQQSRLDIQMAGQKYQNVGETTAVTVNKVTILDENGEDVTKNYDITQSDGVLKVTPRDVIVTAADYERVYGQENDQLEPVGRAGYTVGAAVDTAEEHTGLVNGDTLSAVTISKDVTGIDALTDAGTYAGTIKAAGGTITPGKAQNYHIIYKDGNLVIHKKQVVVKAVDDSRKYDGTSYTGGNGVTYEGFLPGQDITKIAEASGEIQYGRTKDAGQENAQGAVHAGSYAIGIQDSDLAAKNYEFVYEDGRLTITPRRVKVSVDDGTRVFGQSNDVVKVAGHAVDEAGYDSLLAGDSFADFSITSAADEKANVGDYSMQVKEAGFSKDSVSWSTDYSITAEPGKLTVTPREVRITAGSASRKYGEENPVVKAYTVERGDSRTTRGLLFGDTLADVTLSYDAGITPATGQGDYAGVIHVDKDWTFQGTSVDNYRFVYVPGDLEITSGGLPANKPEPNQPIGPTPKEQPIEPQPKPNKPIGPTPKEQPVEPQPEPNQPIGPTP</sequence>
<dbReference type="PANTHER" id="PTHR12338:SF8">
    <property type="entry name" value="HEME_HEMOPEXIN-BINDING PROTEIN"/>
    <property type="match status" value="1"/>
</dbReference>
<dbReference type="InterPro" id="IPR012334">
    <property type="entry name" value="Pectin_lyas_fold"/>
</dbReference>
<dbReference type="Pfam" id="PF18676">
    <property type="entry name" value="MBG_2"/>
    <property type="match status" value="3"/>
</dbReference>
<comment type="subcellular location">
    <subcellularLocation>
        <location evidence="1">Secreted</location>
    </subcellularLocation>
</comment>